<evidence type="ECO:0000313" key="2">
    <source>
        <dbReference type="EMBL" id="HIX74655.1"/>
    </source>
</evidence>
<feature type="transmembrane region" description="Helical" evidence="1">
    <location>
        <begin position="132"/>
        <end position="156"/>
    </location>
</feature>
<protein>
    <recommendedName>
        <fullName evidence="4">Transmembrane protein</fullName>
    </recommendedName>
</protein>
<organism evidence="2 3">
    <name type="scientific">Candidatus Parabacteroides intestinipullorum</name>
    <dbReference type="NCBI Taxonomy" id="2838723"/>
    <lineage>
        <taxon>Bacteria</taxon>
        <taxon>Pseudomonadati</taxon>
        <taxon>Bacteroidota</taxon>
        <taxon>Bacteroidia</taxon>
        <taxon>Bacteroidales</taxon>
        <taxon>Tannerellaceae</taxon>
        <taxon>Parabacteroides</taxon>
    </lineage>
</organism>
<feature type="transmembrane region" description="Helical" evidence="1">
    <location>
        <begin position="57"/>
        <end position="76"/>
    </location>
</feature>
<feature type="transmembrane region" description="Helical" evidence="1">
    <location>
        <begin position="82"/>
        <end position="103"/>
    </location>
</feature>
<evidence type="ECO:0000256" key="1">
    <source>
        <dbReference type="SAM" id="Phobius"/>
    </source>
</evidence>
<dbReference type="AlphaFoldDB" id="A0A9D1X8Q2"/>
<proteinExistence type="predicted"/>
<dbReference type="EMBL" id="DXEL01000046">
    <property type="protein sequence ID" value="HIX74655.1"/>
    <property type="molecule type" value="Genomic_DNA"/>
</dbReference>
<dbReference type="Proteomes" id="UP000886740">
    <property type="component" value="Unassembled WGS sequence"/>
</dbReference>
<keyword evidence="1" id="KW-0812">Transmembrane</keyword>
<reference evidence="2" key="2">
    <citation type="submission" date="2021-04" db="EMBL/GenBank/DDBJ databases">
        <authorList>
            <person name="Gilroy R."/>
        </authorList>
    </citation>
    <scope>NUCLEOTIDE SEQUENCE</scope>
    <source>
        <strain evidence="2">ChiGjej6B6-14162</strain>
    </source>
</reference>
<gene>
    <name evidence="2" type="ORF">H9977_06450</name>
</gene>
<sequence>MKIRKRFENQAVGLLPLLLFMVMDNYLSYKLSFAIGVVVCLLCLGLYQFLSKGKVYHFLLLQSALTLALYSIFFCLRLEPVLFIYSPLITEVLLVVVLAFCSFTRRFAFSRLRTSNLPLYERTLMRSVLSEFYFVAQLTQSLYTLHLFIILFYSLLPDYMTDLRTEYFLNRVMGILIGLFVIVYEQLRLTFMQGRLRKEMWLPVLGDNGKVVGCIARSVSRSLRKKYYHPVVRIVVVCQGMLYLVKRPDNEFVSPALLDYPLRSYVLFRKSIDNTAKGLVNEKSPGAARDLRFLIRYTFENDQVKHLVSLYALCLHSEEQLKRLVGHKGKLWTIKQVEENKGSGLFSEYFEKEFPYLRSTVLLAESCTRRHDK</sequence>
<evidence type="ECO:0000313" key="3">
    <source>
        <dbReference type="Proteomes" id="UP000886740"/>
    </source>
</evidence>
<reference evidence="2" key="1">
    <citation type="journal article" date="2021" name="PeerJ">
        <title>Extensive microbial diversity within the chicken gut microbiome revealed by metagenomics and culture.</title>
        <authorList>
            <person name="Gilroy R."/>
            <person name="Ravi A."/>
            <person name="Getino M."/>
            <person name="Pursley I."/>
            <person name="Horton D.L."/>
            <person name="Alikhan N.F."/>
            <person name="Baker D."/>
            <person name="Gharbi K."/>
            <person name="Hall N."/>
            <person name="Watson M."/>
            <person name="Adriaenssens E.M."/>
            <person name="Foster-Nyarko E."/>
            <person name="Jarju S."/>
            <person name="Secka A."/>
            <person name="Antonio M."/>
            <person name="Oren A."/>
            <person name="Chaudhuri R.R."/>
            <person name="La Ragione R."/>
            <person name="Hildebrand F."/>
            <person name="Pallen M.J."/>
        </authorList>
    </citation>
    <scope>NUCLEOTIDE SEQUENCE</scope>
    <source>
        <strain evidence="2">ChiGjej6B6-14162</strain>
    </source>
</reference>
<comment type="caution">
    <text evidence="2">The sequence shown here is derived from an EMBL/GenBank/DDBJ whole genome shotgun (WGS) entry which is preliminary data.</text>
</comment>
<feature type="transmembrane region" description="Helical" evidence="1">
    <location>
        <begin position="29"/>
        <end position="50"/>
    </location>
</feature>
<name>A0A9D1X8Q2_9BACT</name>
<keyword evidence="1" id="KW-1133">Transmembrane helix</keyword>
<evidence type="ECO:0008006" key="4">
    <source>
        <dbReference type="Google" id="ProtNLM"/>
    </source>
</evidence>
<keyword evidence="1" id="KW-0472">Membrane</keyword>
<accession>A0A9D1X8Q2</accession>
<feature type="transmembrane region" description="Helical" evidence="1">
    <location>
        <begin position="168"/>
        <end position="187"/>
    </location>
</feature>